<dbReference type="InterPro" id="IPR035965">
    <property type="entry name" value="PAS-like_dom_sf"/>
</dbReference>
<dbReference type="EC" id="2.7.13.3" evidence="2"/>
<dbReference type="InterPro" id="IPR003594">
    <property type="entry name" value="HATPase_dom"/>
</dbReference>
<gene>
    <name evidence="7" type="ORF">DI551_04185</name>
</gene>
<dbReference type="SUPFAM" id="SSF55785">
    <property type="entry name" value="PYP-like sensor domain (PAS domain)"/>
    <property type="match status" value="1"/>
</dbReference>
<feature type="domain" description="Response regulatory" evidence="6">
    <location>
        <begin position="470"/>
        <end position="586"/>
    </location>
</feature>
<dbReference type="PROSITE" id="PS50109">
    <property type="entry name" value="HIS_KIN"/>
    <property type="match status" value="1"/>
</dbReference>
<evidence type="ECO:0000256" key="3">
    <source>
        <dbReference type="ARBA" id="ARBA00022553"/>
    </source>
</evidence>
<feature type="domain" description="Histidine kinase" evidence="5">
    <location>
        <begin position="240"/>
        <end position="448"/>
    </location>
</feature>
<dbReference type="InterPro" id="IPR003661">
    <property type="entry name" value="HisK_dim/P_dom"/>
</dbReference>
<dbReference type="PANTHER" id="PTHR43065">
    <property type="entry name" value="SENSOR HISTIDINE KINASE"/>
    <property type="match status" value="1"/>
</dbReference>
<dbReference type="SUPFAM" id="SSF52172">
    <property type="entry name" value="CheY-like"/>
    <property type="match status" value="1"/>
</dbReference>
<organism evidence="7 8">
    <name type="scientific">Micavibrio aeruginosavorus</name>
    <dbReference type="NCBI Taxonomy" id="349221"/>
    <lineage>
        <taxon>Bacteria</taxon>
        <taxon>Pseudomonadati</taxon>
        <taxon>Bdellovibrionota</taxon>
        <taxon>Bdellovibrionia</taxon>
        <taxon>Bdellovibrionales</taxon>
        <taxon>Pseudobdellovibrionaceae</taxon>
        <taxon>Micavibrio</taxon>
    </lineage>
</organism>
<dbReference type="Proteomes" id="UP000249417">
    <property type="component" value="Unassembled WGS sequence"/>
</dbReference>
<comment type="caution">
    <text evidence="7">The sequence shown here is derived from an EMBL/GenBank/DDBJ whole genome shotgun (WGS) entry which is preliminary data.</text>
</comment>
<evidence type="ECO:0000313" key="8">
    <source>
        <dbReference type="Proteomes" id="UP000249417"/>
    </source>
</evidence>
<comment type="catalytic activity">
    <reaction evidence="1">
        <text>ATP + protein L-histidine = ADP + protein N-phospho-L-histidine.</text>
        <dbReference type="EC" id="2.7.13.3"/>
    </reaction>
</comment>
<dbReference type="InterPro" id="IPR001789">
    <property type="entry name" value="Sig_transdc_resp-reg_receiver"/>
</dbReference>
<evidence type="ECO:0000256" key="4">
    <source>
        <dbReference type="PROSITE-ProRule" id="PRU00169"/>
    </source>
</evidence>
<evidence type="ECO:0000259" key="6">
    <source>
        <dbReference type="PROSITE" id="PS50110"/>
    </source>
</evidence>
<dbReference type="InterPro" id="IPR036890">
    <property type="entry name" value="HATPase_C_sf"/>
</dbReference>
<dbReference type="Pfam" id="PF00072">
    <property type="entry name" value="Response_reg"/>
    <property type="match status" value="1"/>
</dbReference>
<dbReference type="SMART" id="SM00387">
    <property type="entry name" value="HATPase_c"/>
    <property type="match status" value="1"/>
</dbReference>
<sequence>MFLAKKYKFHNPLLEALPEPAYLYDLNGKFQSCNQHARHLLKYMGYTPSQSPESLEAFTHILRFHGNATEERFEELVFEEVRYAMQIISFEEGTLLRLTPYPESDKMLNLSAALDVIPWGILTVETENGKDLVVHSNPMAEAFLEIPNARMIGQTLSSILRIFGIEDDLSTFLNGSGISHYDHEGRKDNKVHWYRLHVIPYRLKKNYCLIVIEDTTERKIMEGQYFQSQRLEALGQLAGGVAHDFNNILSIIDGYARIARKKLGPETEAYGFMEHIASAVQRGSALTGQLLTFGRHKVVKDSVVDLGQLVRDQEMLLRPLMDASIALSIKTEDGVFVKVAPDNICQILLNTCINSRDAMTDGGNLIVEAQKEGEGHAVLRIIDTGSGMPSEVQAKMFDPFFTTKDQGKGTGLGLSMVYGLVKDMKGEIGVVSKENEGTAITIRLPLSEPPVDKHEIIEDEDGNVRLNGFTALVAEDEPDLLKIISSTLEDVGITVLRACNGHEALMVQDDYDGEIDFLLTDVVMPELNGVKLAELFESVRPHSQIMFMSGYPANGLMSRVPLPEGAVMMSKPIDMKKLICMIHSLAKNHGKDAKEKWSALTSQWRTA</sequence>
<proteinExistence type="predicted"/>
<dbReference type="Pfam" id="PF02518">
    <property type="entry name" value="HATPase_c"/>
    <property type="match status" value="1"/>
</dbReference>
<dbReference type="InterPro" id="IPR004358">
    <property type="entry name" value="Sig_transdc_His_kin-like_C"/>
</dbReference>
<feature type="modified residue" description="4-aspartylphosphate" evidence="4">
    <location>
        <position position="521"/>
    </location>
</feature>
<dbReference type="InterPro" id="IPR011006">
    <property type="entry name" value="CheY-like_superfamily"/>
</dbReference>
<dbReference type="Gene3D" id="1.10.287.130">
    <property type="match status" value="1"/>
</dbReference>
<dbReference type="Gene3D" id="3.40.50.2300">
    <property type="match status" value="1"/>
</dbReference>
<dbReference type="GO" id="GO:0000155">
    <property type="term" value="F:phosphorelay sensor kinase activity"/>
    <property type="evidence" value="ECO:0007669"/>
    <property type="project" value="InterPro"/>
</dbReference>
<evidence type="ECO:0000256" key="2">
    <source>
        <dbReference type="ARBA" id="ARBA00012438"/>
    </source>
</evidence>
<dbReference type="SUPFAM" id="SSF55874">
    <property type="entry name" value="ATPase domain of HSP90 chaperone/DNA topoisomerase II/histidine kinase"/>
    <property type="match status" value="1"/>
</dbReference>
<dbReference type="CDD" id="cd00082">
    <property type="entry name" value="HisKA"/>
    <property type="match status" value="1"/>
</dbReference>
<protein>
    <recommendedName>
        <fullName evidence="2">histidine kinase</fullName>
        <ecNumber evidence="2">2.7.13.3</ecNumber>
    </recommendedName>
</protein>
<dbReference type="Gene3D" id="3.30.565.10">
    <property type="entry name" value="Histidine kinase-like ATPase, C-terminal domain"/>
    <property type="match status" value="1"/>
</dbReference>
<dbReference type="InterPro" id="IPR036097">
    <property type="entry name" value="HisK_dim/P_sf"/>
</dbReference>
<name>A0A2W5PQK1_9BACT</name>
<dbReference type="SMART" id="SM00388">
    <property type="entry name" value="HisKA"/>
    <property type="match status" value="1"/>
</dbReference>
<dbReference type="SMART" id="SM00448">
    <property type="entry name" value="REC"/>
    <property type="match status" value="1"/>
</dbReference>
<dbReference type="PANTHER" id="PTHR43065:SF42">
    <property type="entry name" value="TWO-COMPONENT SENSOR PPRA"/>
    <property type="match status" value="1"/>
</dbReference>
<evidence type="ECO:0000259" key="5">
    <source>
        <dbReference type="PROSITE" id="PS50109"/>
    </source>
</evidence>
<keyword evidence="3 4" id="KW-0597">Phosphoprotein</keyword>
<reference evidence="7 8" key="1">
    <citation type="submission" date="2017-08" db="EMBL/GenBank/DDBJ databases">
        <title>Infants hospitalized years apart are colonized by the same room-sourced microbial strains.</title>
        <authorList>
            <person name="Brooks B."/>
            <person name="Olm M.R."/>
            <person name="Firek B.A."/>
            <person name="Baker R."/>
            <person name="Thomas B.C."/>
            <person name="Morowitz M.J."/>
            <person name="Banfield J.F."/>
        </authorList>
    </citation>
    <scope>NUCLEOTIDE SEQUENCE [LARGE SCALE GENOMIC DNA]</scope>
    <source>
        <strain evidence="7">S2_005_002_R2_29</strain>
    </source>
</reference>
<dbReference type="EMBL" id="QFQB01000019">
    <property type="protein sequence ID" value="PZQ46957.1"/>
    <property type="molecule type" value="Genomic_DNA"/>
</dbReference>
<dbReference type="Gene3D" id="3.30.450.20">
    <property type="entry name" value="PAS domain"/>
    <property type="match status" value="1"/>
</dbReference>
<evidence type="ECO:0000256" key="1">
    <source>
        <dbReference type="ARBA" id="ARBA00000085"/>
    </source>
</evidence>
<dbReference type="InterPro" id="IPR005467">
    <property type="entry name" value="His_kinase_dom"/>
</dbReference>
<evidence type="ECO:0000313" key="7">
    <source>
        <dbReference type="EMBL" id="PZQ46957.1"/>
    </source>
</evidence>
<dbReference type="SUPFAM" id="SSF47384">
    <property type="entry name" value="Homodimeric domain of signal transducing histidine kinase"/>
    <property type="match status" value="1"/>
</dbReference>
<dbReference type="AlphaFoldDB" id="A0A2W5PQK1"/>
<dbReference type="PROSITE" id="PS50110">
    <property type="entry name" value="RESPONSE_REGULATORY"/>
    <property type="match status" value="1"/>
</dbReference>
<accession>A0A2W5PQK1</accession>
<dbReference type="PRINTS" id="PR00344">
    <property type="entry name" value="BCTRLSENSOR"/>
</dbReference>